<name>A0ABW3INF0_9RHOB</name>
<keyword evidence="3" id="KW-1185">Reference proteome</keyword>
<protein>
    <submittedName>
        <fullName evidence="2">Uncharacterized protein</fullName>
    </submittedName>
</protein>
<dbReference type="RefSeq" id="WP_386073807.1">
    <property type="nucleotide sequence ID" value="NZ_JBHTJT010000008.1"/>
</dbReference>
<dbReference type="Proteomes" id="UP001597108">
    <property type="component" value="Unassembled WGS sequence"/>
</dbReference>
<dbReference type="EMBL" id="JBHTJT010000008">
    <property type="protein sequence ID" value="MFD0979471.1"/>
    <property type="molecule type" value="Genomic_DNA"/>
</dbReference>
<evidence type="ECO:0000256" key="1">
    <source>
        <dbReference type="SAM" id="Phobius"/>
    </source>
</evidence>
<sequence length="48" mass="5224">MDWLSQITVGEVIMTFLACCLIHETLVVVLPDHLAGPGGWLIDTGDQD</sequence>
<comment type="caution">
    <text evidence="2">The sequence shown here is derived from an EMBL/GenBank/DDBJ whole genome shotgun (WGS) entry which is preliminary data.</text>
</comment>
<keyword evidence="1" id="KW-0472">Membrane</keyword>
<keyword evidence="1" id="KW-1133">Transmembrane helix</keyword>
<proteinExistence type="predicted"/>
<reference evidence="3" key="1">
    <citation type="journal article" date="2019" name="Int. J. Syst. Evol. Microbiol.">
        <title>The Global Catalogue of Microorganisms (GCM) 10K type strain sequencing project: providing services to taxonomists for standard genome sequencing and annotation.</title>
        <authorList>
            <consortium name="The Broad Institute Genomics Platform"/>
            <consortium name="The Broad Institute Genome Sequencing Center for Infectious Disease"/>
            <person name="Wu L."/>
            <person name="Ma J."/>
        </authorList>
    </citation>
    <scope>NUCLEOTIDE SEQUENCE [LARGE SCALE GENOMIC DNA]</scope>
    <source>
        <strain evidence="3">CCUG 60524</strain>
    </source>
</reference>
<keyword evidence="1" id="KW-0812">Transmembrane</keyword>
<accession>A0ABW3INF0</accession>
<evidence type="ECO:0000313" key="3">
    <source>
        <dbReference type="Proteomes" id="UP001597108"/>
    </source>
</evidence>
<evidence type="ECO:0000313" key="2">
    <source>
        <dbReference type="EMBL" id="MFD0979471.1"/>
    </source>
</evidence>
<organism evidence="2 3">
    <name type="scientific">Tropicimonas aquimaris</name>
    <dbReference type="NCBI Taxonomy" id="914152"/>
    <lineage>
        <taxon>Bacteria</taxon>
        <taxon>Pseudomonadati</taxon>
        <taxon>Pseudomonadota</taxon>
        <taxon>Alphaproteobacteria</taxon>
        <taxon>Rhodobacterales</taxon>
        <taxon>Roseobacteraceae</taxon>
        <taxon>Tropicimonas</taxon>
    </lineage>
</organism>
<feature type="transmembrane region" description="Helical" evidence="1">
    <location>
        <begin position="12"/>
        <end position="30"/>
    </location>
</feature>
<gene>
    <name evidence="2" type="ORF">ACFQ2S_07355</name>
</gene>